<feature type="domain" description="PEGA" evidence="2">
    <location>
        <begin position="52"/>
        <end position="114"/>
    </location>
</feature>
<feature type="transmembrane region" description="Helical" evidence="1">
    <location>
        <begin position="12"/>
        <end position="32"/>
    </location>
</feature>
<name>A0A0G1HGL0_UNCKA</name>
<dbReference type="STRING" id="1619110.UW36_C0002G0020"/>
<keyword evidence="1" id="KW-1133">Transmembrane helix</keyword>
<keyword evidence="1" id="KW-0472">Membrane</keyword>
<dbReference type="InterPro" id="IPR013229">
    <property type="entry name" value="PEGA"/>
</dbReference>
<dbReference type="InterPro" id="IPR011659">
    <property type="entry name" value="WD40"/>
</dbReference>
<reference evidence="3 4" key="1">
    <citation type="journal article" date="2015" name="Nature">
        <title>rRNA introns, odd ribosomes, and small enigmatic genomes across a large radiation of phyla.</title>
        <authorList>
            <person name="Brown C.T."/>
            <person name="Hug L.A."/>
            <person name="Thomas B.C."/>
            <person name="Sharon I."/>
            <person name="Castelle C.J."/>
            <person name="Singh A."/>
            <person name="Wilkins M.J."/>
            <person name="Williams K.H."/>
            <person name="Banfield J.F."/>
        </authorList>
    </citation>
    <scope>NUCLEOTIDE SEQUENCE [LARGE SCALE GENOMIC DNA]</scope>
</reference>
<dbReference type="Gene3D" id="2.120.10.30">
    <property type="entry name" value="TolB, C-terminal domain"/>
    <property type="match status" value="1"/>
</dbReference>
<keyword evidence="1" id="KW-0812">Transmembrane</keyword>
<dbReference type="EMBL" id="LCIA01000002">
    <property type="protein sequence ID" value="KKT45633.1"/>
    <property type="molecule type" value="Genomic_DNA"/>
</dbReference>
<accession>A0A0G1HGL0</accession>
<dbReference type="Proteomes" id="UP000034128">
    <property type="component" value="Unassembled WGS sequence"/>
</dbReference>
<evidence type="ECO:0000256" key="1">
    <source>
        <dbReference type="SAM" id="Phobius"/>
    </source>
</evidence>
<dbReference type="Pfam" id="PF07676">
    <property type="entry name" value="PD40"/>
    <property type="match status" value="1"/>
</dbReference>
<organism evidence="3 4">
    <name type="scientific">candidate division WWE3 bacterium GW2011_GWA2_44_16</name>
    <dbReference type="NCBI Taxonomy" id="1619110"/>
    <lineage>
        <taxon>Bacteria</taxon>
        <taxon>Katanobacteria</taxon>
    </lineage>
</organism>
<dbReference type="InterPro" id="IPR011042">
    <property type="entry name" value="6-blade_b-propeller_TolB-like"/>
</dbReference>
<evidence type="ECO:0000259" key="2">
    <source>
        <dbReference type="Pfam" id="PF08308"/>
    </source>
</evidence>
<sequence length="390" mass="43248">MFKLPKPNRDLIQVVSTGLVLVALSTVIFLYAGGYRIKRDENGKTVKIASTGMVSVKSIPEGANVYINGVLATATNNTIPAVEPGKHLLKVVKNGYSPWSKEIQVFPELATDITAILISQTPRLEPLTNTGAKNPSVSPTQSKLAFLSEDSENPGIWVVSISDGTLSLFRSTPAVVLKDTLYIKYSKSKALEWSPDEKSLLIELENGDYQLFGLTEKTVQRTLAPEDLRQKWAVDVLKKRKDFIEKLDIPQELREIAVSTDAVWAPDQKKFMYKKAAGTQLEYRVYNSEKPLPIGEQVDALVFSLDKSTPQPKIVWYSDSFHLVLTEGSPEVDQRGVIYIMRIDGTNKTEIYNNTLKSSSVFVAPGGDKIIILTSFRSSGQTDLYTVGLR</sequence>
<comment type="caution">
    <text evidence="3">The sequence shown here is derived from an EMBL/GenBank/DDBJ whole genome shotgun (WGS) entry which is preliminary data.</text>
</comment>
<evidence type="ECO:0000313" key="3">
    <source>
        <dbReference type="EMBL" id="KKT45633.1"/>
    </source>
</evidence>
<dbReference type="Pfam" id="PF08308">
    <property type="entry name" value="PEGA"/>
    <property type="match status" value="1"/>
</dbReference>
<protein>
    <submittedName>
        <fullName evidence="3">PEGA domain protein</fullName>
    </submittedName>
</protein>
<proteinExistence type="predicted"/>
<dbReference type="AlphaFoldDB" id="A0A0G1HGL0"/>
<dbReference type="SUPFAM" id="SSF82171">
    <property type="entry name" value="DPP6 N-terminal domain-like"/>
    <property type="match status" value="1"/>
</dbReference>
<gene>
    <name evidence="3" type="ORF">UW36_C0002G0020</name>
</gene>
<evidence type="ECO:0000313" key="4">
    <source>
        <dbReference type="Proteomes" id="UP000034128"/>
    </source>
</evidence>